<dbReference type="PANTHER" id="PTHR48022">
    <property type="entry name" value="PLASTIDIC GLUCOSE TRANSPORTER 4"/>
    <property type="match status" value="1"/>
</dbReference>
<reference evidence="9" key="1">
    <citation type="submission" date="2020-04" db="EMBL/GenBank/DDBJ databases">
        <title>Analysis of mating type loci in Filobasidium floriforme.</title>
        <authorList>
            <person name="Nowrousian M."/>
        </authorList>
    </citation>
    <scope>NUCLEOTIDE SEQUENCE</scope>
    <source>
        <strain evidence="9">CBS 6242</strain>
    </source>
</reference>
<dbReference type="SUPFAM" id="SSF103473">
    <property type="entry name" value="MFS general substrate transporter"/>
    <property type="match status" value="1"/>
</dbReference>
<evidence type="ECO:0000259" key="8">
    <source>
        <dbReference type="PROSITE" id="PS50850"/>
    </source>
</evidence>
<keyword evidence="5 7" id="KW-1133">Transmembrane helix</keyword>
<accession>A0A8K0NR35</accession>
<dbReference type="InterPro" id="IPR036259">
    <property type="entry name" value="MFS_trans_sf"/>
</dbReference>
<feature type="transmembrane region" description="Helical" evidence="7">
    <location>
        <begin position="323"/>
        <end position="340"/>
    </location>
</feature>
<feature type="domain" description="Major facilitator superfamily (MFS) profile" evidence="8">
    <location>
        <begin position="28"/>
        <end position="470"/>
    </location>
</feature>
<proteinExistence type="inferred from homology"/>
<evidence type="ECO:0000256" key="4">
    <source>
        <dbReference type="ARBA" id="ARBA00022692"/>
    </source>
</evidence>
<feature type="transmembrane region" description="Helical" evidence="7">
    <location>
        <begin position="25"/>
        <end position="47"/>
    </location>
</feature>
<keyword evidence="10" id="KW-1185">Reference proteome</keyword>
<dbReference type="AlphaFoldDB" id="A0A8K0NR35"/>
<keyword evidence="3" id="KW-0813">Transport</keyword>
<dbReference type="GO" id="GO:0016020">
    <property type="term" value="C:membrane"/>
    <property type="evidence" value="ECO:0007669"/>
    <property type="project" value="UniProtKB-SubCell"/>
</dbReference>
<evidence type="ECO:0000256" key="2">
    <source>
        <dbReference type="ARBA" id="ARBA00010992"/>
    </source>
</evidence>
<evidence type="ECO:0000256" key="7">
    <source>
        <dbReference type="SAM" id="Phobius"/>
    </source>
</evidence>
<comment type="subcellular location">
    <subcellularLocation>
        <location evidence="1">Membrane</location>
        <topology evidence="1">Multi-pass membrane protein</topology>
    </subcellularLocation>
</comment>
<feature type="transmembrane region" description="Helical" evidence="7">
    <location>
        <begin position="193"/>
        <end position="212"/>
    </location>
</feature>
<evidence type="ECO:0000313" key="9">
    <source>
        <dbReference type="EMBL" id="KAG7529183.1"/>
    </source>
</evidence>
<feature type="transmembrane region" description="Helical" evidence="7">
    <location>
        <begin position="124"/>
        <end position="147"/>
    </location>
</feature>
<organism evidence="9 10">
    <name type="scientific">Filobasidium floriforme</name>
    <dbReference type="NCBI Taxonomy" id="5210"/>
    <lineage>
        <taxon>Eukaryota</taxon>
        <taxon>Fungi</taxon>
        <taxon>Dikarya</taxon>
        <taxon>Basidiomycota</taxon>
        <taxon>Agaricomycotina</taxon>
        <taxon>Tremellomycetes</taxon>
        <taxon>Filobasidiales</taxon>
        <taxon>Filobasidiaceae</taxon>
        <taxon>Filobasidium</taxon>
    </lineage>
</organism>
<dbReference type="PANTHER" id="PTHR48022:SF64">
    <property type="entry name" value="MAJOR FACILITATOR SUPERFAMILY (MFS) PROFILE DOMAIN-CONTAINING PROTEIN"/>
    <property type="match status" value="1"/>
</dbReference>
<keyword evidence="6 7" id="KW-0472">Membrane</keyword>
<keyword evidence="4 7" id="KW-0812">Transmembrane</keyword>
<feature type="transmembrane region" description="Helical" evidence="7">
    <location>
        <begin position="167"/>
        <end position="187"/>
    </location>
</feature>
<feature type="transmembrane region" description="Helical" evidence="7">
    <location>
        <begin position="67"/>
        <end position="88"/>
    </location>
</feature>
<evidence type="ECO:0000313" key="10">
    <source>
        <dbReference type="Proteomes" id="UP000812966"/>
    </source>
</evidence>
<dbReference type="InterPro" id="IPR050360">
    <property type="entry name" value="MFS_Sugar_Transporters"/>
</dbReference>
<evidence type="ECO:0000256" key="1">
    <source>
        <dbReference type="ARBA" id="ARBA00004141"/>
    </source>
</evidence>
<dbReference type="Proteomes" id="UP000812966">
    <property type="component" value="Unassembled WGS sequence"/>
</dbReference>
<evidence type="ECO:0000256" key="3">
    <source>
        <dbReference type="ARBA" id="ARBA00022448"/>
    </source>
</evidence>
<feature type="transmembrane region" description="Helical" evidence="7">
    <location>
        <begin position="381"/>
        <end position="404"/>
    </location>
</feature>
<comment type="similarity">
    <text evidence="2">Belongs to the major facilitator superfamily. Sugar transporter (TC 2.A.1.1) family.</text>
</comment>
<dbReference type="Gene3D" id="1.20.1250.20">
    <property type="entry name" value="MFS general substrate transporter like domains"/>
    <property type="match status" value="1"/>
</dbReference>
<gene>
    <name evidence="9" type="ORF">FFLO_05770</name>
</gene>
<feature type="transmembrane region" description="Helical" evidence="7">
    <location>
        <begin position="281"/>
        <end position="303"/>
    </location>
</feature>
<feature type="transmembrane region" description="Helical" evidence="7">
    <location>
        <begin position="100"/>
        <end position="118"/>
    </location>
</feature>
<protein>
    <recommendedName>
        <fullName evidence="8">Major facilitator superfamily (MFS) profile domain-containing protein</fullName>
    </recommendedName>
</protein>
<dbReference type="FunFam" id="1.20.1250.20:FF:000134">
    <property type="entry name" value="MFS sugar transporter protein"/>
    <property type="match status" value="1"/>
</dbReference>
<dbReference type="Pfam" id="PF00083">
    <property type="entry name" value="Sugar_tr"/>
    <property type="match status" value="1"/>
</dbReference>
<evidence type="ECO:0000256" key="5">
    <source>
        <dbReference type="ARBA" id="ARBA00022989"/>
    </source>
</evidence>
<comment type="caution">
    <text evidence="9">The sequence shown here is derived from an EMBL/GenBank/DDBJ whole genome shotgun (WGS) entry which is preliminary data.</text>
</comment>
<sequence length="522" mass="57926">MNDWHLIPNAWDGLKWHQNKGNLQLNFFLSVIFVGMVLNGYDGTIISGLQAMDSWNADLGNPNRTKIGLLNACGNMSGFVVGPIITWIDEKYGRKWGIRFYSYTLLIGSVIGCCAGIPGVDGYALFVTGRAIIGLGLASFLLTSLAVVQEITHPRNRVTIAHSWNSYWILGSVIANFTVFGTSYIASSWGWRIPYLMQVPMALYILIAVQFMPETPRFLMSVGREEEAMGFLVKYHGNGNPDDELVLFEFEEIKEAIKMEKIARGTSWKTLLSSRGNQHRLGLAALMSFMVSLSGSSIFYYYYTVIFTLAGITGASTQTGINAGLSMFTWFCQIAAVLLGKKVGRRPFLLGIWPLLLVCLAGVCAALGVSQNNPENRAASVATVVMVWLYLGFFNFSNPVLWSYPAEVQTFTMRSKGLLLWNQINQLCGAYTTWVDSIALGKIGYKYVAVYIPLVVIQWGLAYKFMVEAKGLTLEQIAEVFDGPGSFTSHAHHQHLSNDDVEARRSDPFADDVAAKEYVEDK</sequence>
<dbReference type="InterPro" id="IPR005828">
    <property type="entry name" value="MFS_sugar_transport-like"/>
</dbReference>
<dbReference type="PROSITE" id="PS50850">
    <property type="entry name" value="MFS"/>
    <property type="match status" value="1"/>
</dbReference>
<dbReference type="InterPro" id="IPR020846">
    <property type="entry name" value="MFS_dom"/>
</dbReference>
<dbReference type="GO" id="GO:0005351">
    <property type="term" value="F:carbohydrate:proton symporter activity"/>
    <property type="evidence" value="ECO:0007669"/>
    <property type="project" value="TreeGrafter"/>
</dbReference>
<name>A0A8K0NR35_9TREE</name>
<dbReference type="EMBL" id="JABELV010000156">
    <property type="protein sequence ID" value="KAG7529183.1"/>
    <property type="molecule type" value="Genomic_DNA"/>
</dbReference>
<feature type="transmembrane region" description="Helical" evidence="7">
    <location>
        <begin position="347"/>
        <end position="369"/>
    </location>
</feature>
<evidence type="ECO:0000256" key="6">
    <source>
        <dbReference type="ARBA" id="ARBA00023136"/>
    </source>
</evidence>